<reference evidence="2" key="1">
    <citation type="submission" date="2025-08" db="UniProtKB">
        <authorList>
            <consortium name="RefSeq"/>
        </authorList>
    </citation>
    <scope>IDENTIFICATION</scope>
</reference>
<dbReference type="Gene3D" id="3.30.420.10">
    <property type="entry name" value="Ribonuclease H-like superfamily/Ribonuclease H"/>
    <property type="match status" value="1"/>
</dbReference>
<name>A0A1U8A7Y7_NELNU</name>
<dbReference type="GO" id="GO:0003676">
    <property type="term" value="F:nucleic acid binding"/>
    <property type="evidence" value="ECO:0007669"/>
    <property type="project" value="InterPro"/>
</dbReference>
<gene>
    <name evidence="2" type="primary">LOC104601168</name>
</gene>
<proteinExistence type="predicted"/>
<dbReference type="SUPFAM" id="SSF53098">
    <property type="entry name" value="Ribonuclease H-like"/>
    <property type="match status" value="1"/>
</dbReference>
<dbReference type="Proteomes" id="UP000189703">
    <property type="component" value="Unplaced"/>
</dbReference>
<dbReference type="CDD" id="cd06222">
    <property type="entry name" value="RNase_H_like"/>
    <property type="match status" value="1"/>
</dbReference>
<protein>
    <submittedName>
        <fullName evidence="2">Uncharacterized protein LOC104601168</fullName>
    </submittedName>
</protein>
<dbReference type="InterPro" id="IPR002156">
    <property type="entry name" value="RNaseH_domain"/>
</dbReference>
<accession>A0A1U8A7Y7</accession>
<evidence type="ECO:0000313" key="2">
    <source>
        <dbReference type="RefSeq" id="XP_010262710.1"/>
    </source>
</evidence>
<dbReference type="InterPro" id="IPR052929">
    <property type="entry name" value="RNase_H-like_EbsB-rel"/>
</dbReference>
<evidence type="ECO:0000313" key="1">
    <source>
        <dbReference type="Proteomes" id="UP000189703"/>
    </source>
</evidence>
<organism evidence="1 2">
    <name type="scientific">Nelumbo nucifera</name>
    <name type="common">Sacred lotus</name>
    <dbReference type="NCBI Taxonomy" id="4432"/>
    <lineage>
        <taxon>Eukaryota</taxon>
        <taxon>Viridiplantae</taxon>
        <taxon>Streptophyta</taxon>
        <taxon>Embryophyta</taxon>
        <taxon>Tracheophyta</taxon>
        <taxon>Spermatophyta</taxon>
        <taxon>Magnoliopsida</taxon>
        <taxon>Proteales</taxon>
        <taxon>Nelumbonaceae</taxon>
        <taxon>Nelumbo</taxon>
    </lineage>
</organism>
<dbReference type="KEGG" id="nnu:104601168"/>
<dbReference type="RefSeq" id="XP_010262710.1">
    <property type="nucleotide sequence ID" value="XM_010264408.1"/>
</dbReference>
<dbReference type="GeneID" id="104601168"/>
<sequence>MRQLQLMIGSSKSYSEGTNVSEDIEAPTLFWQPPPVRQVKVNVDGGFKHNNKGSFGAVIRDSNVLVLAACFGPIIVSSAIQAEAITMRQGLDLVRLAGFNICVVESDCRELISAVSKKVLPRPIEIYSLLKDIDIVLWSL</sequence>
<dbReference type="OrthoDB" id="1906820at2759"/>
<dbReference type="InterPro" id="IPR036397">
    <property type="entry name" value="RNaseH_sf"/>
</dbReference>
<keyword evidence="1" id="KW-1185">Reference proteome</keyword>
<dbReference type="PANTHER" id="PTHR47074">
    <property type="entry name" value="BNAC02G40300D PROTEIN"/>
    <property type="match status" value="1"/>
</dbReference>
<dbReference type="InterPro" id="IPR012337">
    <property type="entry name" value="RNaseH-like_sf"/>
</dbReference>
<dbReference type="GO" id="GO:0004523">
    <property type="term" value="F:RNA-DNA hybrid ribonuclease activity"/>
    <property type="evidence" value="ECO:0007669"/>
    <property type="project" value="InterPro"/>
</dbReference>
<dbReference type="InterPro" id="IPR044730">
    <property type="entry name" value="RNase_H-like_dom_plant"/>
</dbReference>
<dbReference type="AlphaFoldDB" id="A0A1U8A7Y7"/>
<dbReference type="PANTHER" id="PTHR47074:SF73">
    <property type="entry name" value="OS04G0448401 PROTEIN"/>
    <property type="match status" value="1"/>
</dbReference>
<dbReference type="Pfam" id="PF13456">
    <property type="entry name" value="RVT_3"/>
    <property type="match status" value="1"/>
</dbReference>